<feature type="non-terminal residue" evidence="1">
    <location>
        <position position="1"/>
    </location>
</feature>
<evidence type="ECO:0000313" key="1">
    <source>
        <dbReference type="EMBL" id="SFG80044.1"/>
    </source>
</evidence>
<name>A0A1I2USC8_9BACL</name>
<dbReference type="EMBL" id="FOOY01000022">
    <property type="protein sequence ID" value="SFG80044.1"/>
    <property type="molecule type" value="Genomic_DNA"/>
</dbReference>
<reference evidence="2" key="1">
    <citation type="submission" date="2016-10" db="EMBL/GenBank/DDBJ databases">
        <authorList>
            <person name="Varghese N."/>
            <person name="Submissions S."/>
        </authorList>
    </citation>
    <scope>NUCLEOTIDE SEQUENCE [LARGE SCALE GENOMIC DNA]</scope>
    <source>
        <strain evidence="2">ATCC 700379</strain>
    </source>
</reference>
<dbReference type="AlphaFoldDB" id="A0A1I2USC8"/>
<keyword evidence="2" id="KW-1185">Reference proteome</keyword>
<evidence type="ECO:0000313" key="2">
    <source>
        <dbReference type="Proteomes" id="UP000198752"/>
    </source>
</evidence>
<dbReference type="Proteomes" id="UP000198752">
    <property type="component" value="Unassembled WGS sequence"/>
</dbReference>
<proteinExistence type="predicted"/>
<accession>A0A1I2USC8</accession>
<organism evidence="1 2">
    <name type="scientific">Sporolactobacillus nakayamae</name>
    <dbReference type="NCBI Taxonomy" id="269670"/>
    <lineage>
        <taxon>Bacteria</taxon>
        <taxon>Bacillati</taxon>
        <taxon>Bacillota</taxon>
        <taxon>Bacilli</taxon>
        <taxon>Bacillales</taxon>
        <taxon>Sporolactobacillaceae</taxon>
        <taxon>Sporolactobacillus</taxon>
    </lineage>
</organism>
<protein>
    <submittedName>
        <fullName evidence="1">Uncharacterized protein</fullName>
    </submittedName>
</protein>
<sequence length="131" mass="14560">TIHLTITGMIVPVGNAFPLVGNPCKTSPGKNDRFPSMWLLHILFEIRAVLDFTLLRRLIRLYSALVCSSCSSAQKFASGFLQIPPHDGHPCLWLTVPTAKPVADFHRLAVVHAGRTQKRHETTRFVISCLS</sequence>
<gene>
    <name evidence="1" type="ORF">SAMN02982927_02826</name>
</gene>